<comment type="caution">
    <text evidence="5">The sequence shown here is derived from an EMBL/GenBank/DDBJ whole genome shotgun (WGS) entry which is preliminary data.</text>
</comment>
<dbReference type="RefSeq" id="WP_262847046.1">
    <property type="nucleotide sequence ID" value="NZ_JANZYP010000056.1"/>
</dbReference>
<evidence type="ECO:0000256" key="1">
    <source>
        <dbReference type="ARBA" id="ARBA00022729"/>
    </source>
</evidence>
<dbReference type="InterPro" id="IPR002509">
    <property type="entry name" value="NODB_dom"/>
</dbReference>
<dbReference type="EC" id="3.-.-.-" evidence="5"/>
<gene>
    <name evidence="5" type="ORF">ACFO8L_36510</name>
</gene>
<dbReference type="PANTHER" id="PTHR34216:SF11">
    <property type="entry name" value="CHITOOLIGOSACCHARIDE DEACETYLASE"/>
    <property type="match status" value="1"/>
</dbReference>
<evidence type="ECO:0000313" key="6">
    <source>
        <dbReference type="Proteomes" id="UP001595891"/>
    </source>
</evidence>
<dbReference type="CDD" id="cd10967">
    <property type="entry name" value="CE4_GLA_like_6s"/>
    <property type="match status" value="1"/>
</dbReference>
<dbReference type="Proteomes" id="UP001595891">
    <property type="component" value="Unassembled WGS sequence"/>
</dbReference>
<accession>A0ABV9EU65</accession>
<keyword evidence="6" id="KW-1185">Reference proteome</keyword>
<evidence type="ECO:0000256" key="3">
    <source>
        <dbReference type="SAM" id="SignalP"/>
    </source>
</evidence>
<sequence>MTLSVSRYAVVTLMALLALTACGGQDAQRDGNAPGVANDSPPAFRGGNAPGITRTIVALTFDDAWATQVIAGELLRAHHLVGTFYINSGFLGRPKRLTRAQVDTLAAAGNEIGGHTLTHSRLPTLSLAAKRRQICGDRRALMAMGYRPRSFAYPYGMFDAATVAVVRRCGYDSARRSGGLAPPSDPCPLCGRSEDLRVTDAYHLRTMPAVRRSVTLATLKDYVLEAEKRGGGLVTYQFHNVCDTCDEFGVRPKVLDAFLGWVAGSGARVRLFGDIVGGALHPVPKRP</sequence>
<protein>
    <submittedName>
        <fullName evidence="5">Polysaccharide deacetylase family protein</fullName>
        <ecNumber evidence="5">3.-.-.-</ecNumber>
    </submittedName>
</protein>
<reference evidence="6" key="1">
    <citation type="journal article" date="2019" name="Int. J. Syst. Evol. Microbiol.">
        <title>The Global Catalogue of Microorganisms (GCM) 10K type strain sequencing project: providing services to taxonomists for standard genome sequencing and annotation.</title>
        <authorList>
            <consortium name="The Broad Institute Genomics Platform"/>
            <consortium name="The Broad Institute Genome Sequencing Center for Infectious Disease"/>
            <person name="Wu L."/>
            <person name="Ma J."/>
        </authorList>
    </citation>
    <scope>NUCLEOTIDE SEQUENCE [LARGE SCALE GENOMIC DNA]</scope>
    <source>
        <strain evidence="6">CCUG 49560</strain>
    </source>
</reference>
<feature type="region of interest" description="Disordered" evidence="2">
    <location>
        <begin position="28"/>
        <end position="47"/>
    </location>
</feature>
<evidence type="ECO:0000259" key="4">
    <source>
        <dbReference type="PROSITE" id="PS51677"/>
    </source>
</evidence>
<dbReference type="PROSITE" id="PS51257">
    <property type="entry name" value="PROKAR_LIPOPROTEIN"/>
    <property type="match status" value="1"/>
</dbReference>
<feature type="signal peptide" evidence="3">
    <location>
        <begin position="1"/>
        <end position="23"/>
    </location>
</feature>
<dbReference type="GO" id="GO:0016787">
    <property type="term" value="F:hydrolase activity"/>
    <property type="evidence" value="ECO:0007669"/>
    <property type="project" value="UniProtKB-KW"/>
</dbReference>
<feature type="domain" description="NodB homology" evidence="4">
    <location>
        <begin position="55"/>
        <end position="287"/>
    </location>
</feature>
<organism evidence="5 6">
    <name type="scientific">Sphaerisporangium corydalis</name>
    <dbReference type="NCBI Taxonomy" id="1441875"/>
    <lineage>
        <taxon>Bacteria</taxon>
        <taxon>Bacillati</taxon>
        <taxon>Actinomycetota</taxon>
        <taxon>Actinomycetes</taxon>
        <taxon>Streptosporangiales</taxon>
        <taxon>Streptosporangiaceae</taxon>
        <taxon>Sphaerisporangium</taxon>
    </lineage>
</organism>
<dbReference type="PANTHER" id="PTHR34216">
    <property type="match status" value="1"/>
</dbReference>
<dbReference type="InterPro" id="IPR051398">
    <property type="entry name" value="Polysacch_Deacetylase"/>
</dbReference>
<proteinExistence type="predicted"/>
<dbReference type="Gene3D" id="3.20.20.370">
    <property type="entry name" value="Glycoside hydrolase/deacetylase"/>
    <property type="match status" value="1"/>
</dbReference>
<evidence type="ECO:0000313" key="5">
    <source>
        <dbReference type="EMBL" id="MFC4591644.1"/>
    </source>
</evidence>
<keyword evidence="5" id="KW-0378">Hydrolase</keyword>
<dbReference type="Pfam" id="PF01522">
    <property type="entry name" value="Polysacc_deac_1"/>
    <property type="match status" value="1"/>
</dbReference>
<keyword evidence="1 3" id="KW-0732">Signal</keyword>
<feature type="chain" id="PRO_5047460714" evidence="3">
    <location>
        <begin position="24"/>
        <end position="287"/>
    </location>
</feature>
<dbReference type="InterPro" id="IPR011330">
    <property type="entry name" value="Glyco_hydro/deAcase_b/a-brl"/>
</dbReference>
<name>A0ABV9EU65_9ACTN</name>
<dbReference type="EMBL" id="JBHSFN010000035">
    <property type="protein sequence ID" value="MFC4591644.1"/>
    <property type="molecule type" value="Genomic_DNA"/>
</dbReference>
<dbReference type="PROSITE" id="PS51677">
    <property type="entry name" value="NODB"/>
    <property type="match status" value="1"/>
</dbReference>
<evidence type="ECO:0000256" key="2">
    <source>
        <dbReference type="SAM" id="MobiDB-lite"/>
    </source>
</evidence>
<dbReference type="SUPFAM" id="SSF88713">
    <property type="entry name" value="Glycoside hydrolase/deacetylase"/>
    <property type="match status" value="1"/>
</dbReference>